<evidence type="ECO:0000313" key="1">
    <source>
        <dbReference type="EMBL" id="MDE8649695.1"/>
    </source>
</evidence>
<sequence length="143" mass="15639">MDDVAASREEAETALQQGDWASVSAGLRWFVGHAEGSTDFDILVEMLRFPTNIVPMEIAAEALIRRYGSSGLAAVITFLVSDEIDFSCHDYLLAVLDDLYLDHGVPIRDMLVELDRDDSFLDVTDLLDRPTLAAGSQGSAMNS</sequence>
<dbReference type="Proteomes" id="UP001217325">
    <property type="component" value="Unassembled WGS sequence"/>
</dbReference>
<dbReference type="RefSeq" id="WP_275232986.1">
    <property type="nucleotide sequence ID" value="NZ_JARDXE010000031.1"/>
</dbReference>
<reference evidence="1" key="1">
    <citation type="submission" date="2023-02" db="EMBL/GenBank/DDBJ databases">
        <title>A novel hydrolase synthesized by Rhodococcus erythropolis HQ is responsible for the detoxification of Zearalenone.</title>
        <authorList>
            <person name="Hu J."/>
            <person name="Xu J."/>
        </authorList>
    </citation>
    <scope>NUCLEOTIDE SEQUENCE</scope>
    <source>
        <strain evidence="1">HQ</strain>
    </source>
</reference>
<comment type="caution">
    <text evidence="1">The sequence shown here is derived from an EMBL/GenBank/DDBJ whole genome shotgun (WGS) entry which is preliminary data.</text>
</comment>
<proteinExistence type="predicted"/>
<evidence type="ECO:0000313" key="2">
    <source>
        <dbReference type="Proteomes" id="UP001217325"/>
    </source>
</evidence>
<accession>A0AAW6LXL3</accession>
<dbReference type="EMBL" id="JARDXE010000031">
    <property type="protein sequence ID" value="MDE8649695.1"/>
    <property type="molecule type" value="Genomic_DNA"/>
</dbReference>
<organism evidence="1 2">
    <name type="scientific">Rhodococcus qingshengii</name>
    <dbReference type="NCBI Taxonomy" id="334542"/>
    <lineage>
        <taxon>Bacteria</taxon>
        <taxon>Bacillati</taxon>
        <taxon>Actinomycetota</taxon>
        <taxon>Actinomycetes</taxon>
        <taxon>Mycobacteriales</taxon>
        <taxon>Nocardiaceae</taxon>
        <taxon>Rhodococcus</taxon>
        <taxon>Rhodococcus erythropolis group</taxon>
    </lineage>
</organism>
<protein>
    <submittedName>
        <fullName evidence="1">Uncharacterized protein</fullName>
    </submittedName>
</protein>
<name>A0AAW6LXL3_RHOSG</name>
<dbReference type="AlphaFoldDB" id="A0AAW6LXL3"/>
<gene>
    <name evidence="1" type="ORF">PXH69_32490</name>
</gene>